<evidence type="ECO:0000313" key="2">
    <source>
        <dbReference type="Proteomes" id="UP000000598"/>
    </source>
</evidence>
<evidence type="ECO:0000313" key="1">
    <source>
        <dbReference type="EMBL" id="CAH03007.1"/>
    </source>
</evidence>
<dbReference type="InterPro" id="IPR036038">
    <property type="entry name" value="Aminotransferase-like"/>
</dbReference>
<dbReference type="Proteomes" id="UP000000598">
    <property type="component" value="Chromosome A"/>
</dbReference>
<dbReference type="GO" id="GO:0003824">
    <property type="term" value="F:catalytic activity"/>
    <property type="evidence" value="ECO:0007669"/>
    <property type="project" value="InterPro"/>
</dbReference>
<dbReference type="AlphaFoldDB" id="Q6CXC0"/>
<dbReference type="STRING" id="284590.Q6CXC0"/>
<organism evidence="1 2">
    <name type="scientific">Kluyveromyces lactis (strain ATCC 8585 / CBS 2359 / DSM 70799 / NBRC 1267 / NRRL Y-1140 / WM37)</name>
    <name type="common">Yeast</name>
    <name type="synonym">Candida sphaerica</name>
    <dbReference type="NCBI Taxonomy" id="284590"/>
    <lineage>
        <taxon>Eukaryota</taxon>
        <taxon>Fungi</taxon>
        <taxon>Dikarya</taxon>
        <taxon>Ascomycota</taxon>
        <taxon>Saccharomycotina</taxon>
        <taxon>Saccharomycetes</taxon>
        <taxon>Saccharomycetales</taxon>
        <taxon>Saccharomycetaceae</taxon>
        <taxon>Kluyveromyces</taxon>
    </lineage>
</organism>
<dbReference type="InterPro" id="IPR043131">
    <property type="entry name" value="BCAT-like_N"/>
</dbReference>
<dbReference type="KEGG" id="kla:KLLA0_A09603g"/>
<dbReference type="InParanoid" id="Q6CXC0"/>
<dbReference type="InterPro" id="IPR043132">
    <property type="entry name" value="BCAT-like_C"/>
</dbReference>
<protein>
    <submittedName>
        <fullName evidence="1">KLLA0A09603p</fullName>
    </submittedName>
</protein>
<dbReference type="EMBL" id="CR382121">
    <property type="protein sequence ID" value="CAH03007.1"/>
    <property type="molecule type" value="Genomic_DNA"/>
</dbReference>
<dbReference type="SUPFAM" id="SSF56752">
    <property type="entry name" value="D-aminoacid aminotransferase-like PLP-dependent enzymes"/>
    <property type="match status" value="1"/>
</dbReference>
<name>Q6CXC0_KLULA</name>
<dbReference type="Gene3D" id="3.30.470.10">
    <property type="match status" value="1"/>
</dbReference>
<dbReference type="FunCoup" id="Q6CXC0">
    <property type="interactions" value="125"/>
</dbReference>
<reference evidence="1 2" key="1">
    <citation type="journal article" date="2004" name="Nature">
        <title>Genome evolution in yeasts.</title>
        <authorList>
            <consortium name="Genolevures"/>
            <person name="Dujon B."/>
            <person name="Sherman D."/>
            <person name="Fischer G."/>
            <person name="Durrens P."/>
            <person name="Casaregola S."/>
            <person name="Lafontaine I."/>
            <person name="de Montigny J."/>
            <person name="Marck C."/>
            <person name="Neuveglise C."/>
            <person name="Talla E."/>
            <person name="Goffard N."/>
            <person name="Frangeul L."/>
            <person name="Aigle M."/>
            <person name="Anthouard V."/>
            <person name="Babour A."/>
            <person name="Barbe V."/>
            <person name="Barnay S."/>
            <person name="Blanchin S."/>
            <person name="Beckerich J.M."/>
            <person name="Beyne E."/>
            <person name="Bleykasten C."/>
            <person name="Boisrame A."/>
            <person name="Boyer J."/>
            <person name="Cattolico L."/>
            <person name="Confanioleri F."/>
            <person name="de Daruvar A."/>
            <person name="Despons L."/>
            <person name="Fabre E."/>
            <person name="Fairhead C."/>
            <person name="Ferry-Dumazet H."/>
            <person name="Groppi A."/>
            <person name="Hantraye F."/>
            <person name="Hennequin C."/>
            <person name="Jauniaux N."/>
            <person name="Joyet P."/>
            <person name="Kachouri R."/>
            <person name="Kerrest A."/>
            <person name="Koszul R."/>
            <person name="Lemaire M."/>
            <person name="Lesur I."/>
            <person name="Ma L."/>
            <person name="Muller H."/>
            <person name="Nicaud J.M."/>
            <person name="Nikolski M."/>
            <person name="Oztas S."/>
            <person name="Ozier-Kalogeropoulos O."/>
            <person name="Pellenz S."/>
            <person name="Potier S."/>
            <person name="Richard G.F."/>
            <person name="Straub M.L."/>
            <person name="Suleau A."/>
            <person name="Swennene D."/>
            <person name="Tekaia F."/>
            <person name="Wesolowski-Louvel M."/>
            <person name="Westhof E."/>
            <person name="Wirth B."/>
            <person name="Zeniou-Meyer M."/>
            <person name="Zivanovic I."/>
            <person name="Bolotin-Fukuhara M."/>
            <person name="Thierry A."/>
            <person name="Bouchier C."/>
            <person name="Caudron B."/>
            <person name="Scarpelli C."/>
            <person name="Gaillardin C."/>
            <person name="Weissenbach J."/>
            <person name="Wincker P."/>
            <person name="Souciet J.L."/>
        </authorList>
    </citation>
    <scope>NUCLEOTIDE SEQUENCE [LARGE SCALE GENOMIC DNA]</scope>
    <source>
        <strain evidence="2">ATCC 8585 / CBS 2359 / DSM 70799 / NBRC 1267 / NRRL Y-1140 / WM37</strain>
    </source>
</reference>
<sequence>MPSGELNDAALAAIKEKIGQDTIEQNFNISSQDFQILATIRYDPHFTHVFEPDGNDSVEYDHCLSQLDPQLTSLMDSSSFLQSDDSGSLGNGLLDYLDSSSVNSSPISEGFEFNASSAIQRDPVFQSLYGTNYSHTQQGEATVDDVDIWSIYYDRFFLLGEHYKRLKLALAFFQWKLALTPRMLLTQLIHSLPIQESLSIEDKMKALLSASTPYKMRVLVNKDGTMKIEAHELPQFLTTCPSTHEYLVQNLLSGYLDHAPTWDVYINPEPIVVSPFTTFKTTKRDHYNKARENMEVLKLSVQDPRPKSEVLVYNDLYQLMEGSITNVAVKSKPTENSNAFRYTTPYLSSGCLCGVTRYFLLRKGLLQEDSIDVRDLSVGDEILLFNGIIGCVKGVIRNSVDFSNT</sequence>
<dbReference type="PaxDb" id="284590-Q6CXC0"/>
<accession>Q6CXC0</accession>
<dbReference type="HOGENOM" id="CLU_020844_6_0_1"/>
<gene>
    <name evidence="1" type="ORF">KLLA0_A09603g</name>
</gene>
<dbReference type="Pfam" id="PF01063">
    <property type="entry name" value="Aminotran_4"/>
    <property type="match status" value="1"/>
</dbReference>
<dbReference type="eggNOG" id="ENOG502QQMK">
    <property type="taxonomic scope" value="Eukaryota"/>
</dbReference>
<dbReference type="OMA" id="CYKMRVL"/>
<dbReference type="Gene3D" id="3.20.10.10">
    <property type="entry name" value="D-amino Acid Aminotransferase, subunit A, domain 2"/>
    <property type="match status" value="1"/>
</dbReference>
<keyword evidence="2" id="KW-1185">Reference proteome</keyword>
<proteinExistence type="predicted"/>
<dbReference type="InterPro" id="IPR001544">
    <property type="entry name" value="Aminotrans_IV"/>
</dbReference>